<evidence type="ECO:0000313" key="3">
    <source>
        <dbReference type="Proteomes" id="UP000318288"/>
    </source>
</evidence>
<dbReference type="GO" id="GO:1902670">
    <property type="term" value="F:carbon dioxide binding"/>
    <property type="evidence" value="ECO:0007669"/>
    <property type="project" value="TreeGrafter"/>
</dbReference>
<protein>
    <submittedName>
        <fullName evidence="2">Hydrogenase isoenzymes formation protein HypC</fullName>
    </submittedName>
</protein>
<dbReference type="PRINTS" id="PR00445">
    <property type="entry name" value="HUPFHYPC"/>
</dbReference>
<dbReference type="Proteomes" id="UP000318288">
    <property type="component" value="Unassembled WGS sequence"/>
</dbReference>
<dbReference type="EMBL" id="SJPW01000005">
    <property type="protein sequence ID" value="TWU50569.1"/>
    <property type="molecule type" value="Genomic_DNA"/>
</dbReference>
<dbReference type="GO" id="GO:0051604">
    <property type="term" value="P:protein maturation"/>
    <property type="evidence" value="ECO:0007669"/>
    <property type="project" value="TreeGrafter"/>
</dbReference>
<dbReference type="GO" id="GO:0005506">
    <property type="term" value="F:iron ion binding"/>
    <property type="evidence" value="ECO:0007669"/>
    <property type="project" value="TreeGrafter"/>
</dbReference>
<dbReference type="OrthoDB" id="9806017at2"/>
<sequence>MCLGIPGQVIRWIDRDPTFAKAEVEFGGVLREVHMACVPEANEGQYVIVHAGIAICIVDEAEAAKTLAEYERMKHFEENGDEVPR</sequence>
<reference evidence="2 3" key="1">
    <citation type="submission" date="2019-02" db="EMBL/GenBank/DDBJ databases">
        <title>Deep-cultivation of Planctomycetes and their phenomic and genomic characterization uncovers novel biology.</title>
        <authorList>
            <person name="Wiegand S."/>
            <person name="Jogler M."/>
            <person name="Boedeker C."/>
            <person name="Pinto D."/>
            <person name="Vollmers J."/>
            <person name="Rivas-Marin E."/>
            <person name="Kohn T."/>
            <person name="Peeters S.H."/>
            <person name="Heuer A."/>
            <person name="Rast P."/>
            <person name="Oberbeckmann S."/>
            <person name="Bunk B."/>
            <person name="Jeske O."/>
            <person name="Meyerdierks A."/>
            <person name="Storesund J.E."/>
            <person name="Kallscheuer N."/>
            <person name="Luecker S."/>
            <person name="Lage O.M."/>
            <person name="Pohl T."/>
            <person name="Merkel B.J."/>
            <person name="Hornburger P."/>
            <person name="Mueller R.-W."/>
            <person name="Bruemmer F."/>
            <person name="Labrenz M."/>
            <person name="Spormann A.M."/>
            <person name="Op Den Camp H."/>
            <person name="Overmann J."/>
            <person name="Amann R."/>
            <person name="Jetten M.S.M."/>
            <person name="Mascher T."/>
            <person name="Medema M.H."/>
            <person name="Devos D.P."/>
            <person name="Kaster A.-K."/>
            <person name="Ovreas L."/>
            <person name="Rohde M."/>
            <person name="Galperin M.Y."/>
            <person name="Jogler C."/>
        </authorList>
    </citation>
    <scope>NUCLEOTIDE SEQUENCE [LARGE SCALE GENOMIC DNA]</scope>
    <source>
        <strain evidence="2 3">Poly51</strain>
    </source>
</reference>
<comment type="similarity">
    <text evidence="1">Belongs to the HupF/HypC family.</text>
</comment>
<dbReference type="PANTHER" id="PTHR35177:SF2">
    <property type="entry name" value="HYDROGENASE MATURATION FACTOR HYBG"/>
    <property type="match status" value="1"/>
</dbReference>
<evidence type="ECO:0000313" key="2">
    <source>
        <dbReference type="EMBL" id="TWU50569.1"/>
    </source>
</evidence>
<dbReference type="Pfam" id="PF01455">
    <property type="entry name" value="HupF_HypC"/>
    <property type="match status" value="1"/>
</dbReference>
<keyword evidence="3" id="KW-1185">Reference proteome</keyword>
<name>A0A5C6ESY9_9BACT</name>
<dbReference type="AlphaFoldDB" id="A0A5C6ESY9"/>
<dbReference type="NCBIfam" id="TIGR00074">
    <property type="entry name" value="hypC_hupF"/>
    <property type="match status" value="1"/>
</dbReference>
<dbReference type="PROSITE" id="PS01097">
    <property type="entry name" value="HUPF_HYPC"/>
    <property type="match status" value="1"/>
</dbReference>
<dbReference type="InterPro" id="IPR001109">
    <property type="entry name" value="Hydrogenase_HupF/HypC"/>
</dbReference>
<gene>
    <name evidence="2" type="primary">hypC</name>
    <name evidence="2" type="ORF">Poly51_38610</name>
</gene>
<dbReference type="SUPFAM" id="SSF159127">
    <property type="entry name" value="HupF/HypC-like"/>
    <property type="match status" value="1"/>
</dbReference>
<dbReference type="PANTHER" id="PTHR35177">
    <property type="entry name" value="HYDROGENASE MATURATION FACTOR HYBG"/>
    <property type="match status" value="1"/>
</dbReference>
<dbReference type="Gene3D" id="2.30.30.140">
    <property type="match status" value="1"/>
</dbReference>
<evidence type="ECO:0000256" key="1">
    <source>
        <dbReference type="ARBA" id="ARBA00006018"/>
    </source>
</evidence>
<comment type="caution">
    <text evidence="2">The sequence shown here is derived from an EMBL/GenBank/DDBJ whole genome shotgun (WGS) entry which is preliminary data.</text>
</comment>
<accession>A0A5C6ESY9</accession>
<organism evidence="2 3">
    <name type="scientific">Rubripirellula tenax</name>
    <dbReference type="NCBI Taxonomy" id="2528015"/>
    <lineage>
        <taxon>Bacteria</taxon>
        <taxon>Pseudomonadati</taxon>
        <taxon>Planctomycetota</taxon>
        <taxon>Planctomycetia</taxon>
        <taxon>Pirellulales</taxon>
        <taxon>Pirellulaceae</taxon>
        <taxon>Rubripirellula</taxon>
    </lineage>
</organism>
<dbReference type="RefSeq" id="WP_146459293.1">
    <property type="nucleotide sequence ID" value="NZ_SJPW01000005.1"/>
</dbReference>
<proteinExistence type="inferred from homology"/>
<dbReference type="InterPro" id="IPR019812">
    <property type="entry name" value="Hydgase_assmbl_chp_CS"/>
</dbReference>